<keyword evidence="1" id="KW-0472">Membrane</keyword>
<evidence type="ECO:0000313" key="3">
    <source>
        <dbReference type="Proteomes" id="UP000221080"/>
    </source>
</evidence>
<feature type="transmembrane region" description="Helical" evidence="1">
    <location>
        <begin position="149"/>
        <end position="166"/>
    </location>
</feature>
<keyword evidence="3" id="KW-1185">Reference proteome</keyword>
<dbReference type="PANTHER" id="PTHR31253">
    <property type="entry name" value="BRI3-BINDING PROTEIN"/>
    <property type="match status" value="1"/>
</dbReference>
<keyword evidence="1" id="KW-0812">Transmembrane</keyword>
<feature type="transmembrane region" description="Helical" evidence="1">
    <location>
        <begin position="117"/>
        <end position="142"/>
    </location>
</feature>
<evidence type="ECO:0000313" key="4">
    <source>
        <dbReference type="RefSeq" id="XP_047005922.1"/>
    </source>
</evidence>
<feature type="chain" id="PRO_5036718835" evidence="2">
    <location>
        <begin position="21"/>
        <end position="245"/>
    </location>
</feature>
<dbReference type="PANTHER" id="PTHR31253:SF0">
    <property type="entry name" value="BRI3-BINDING PROTEIN"/>
    <property type="match status" value="1"/>
</dbReference>
<dbReference type="CTD" id="140707"/>
<dbReference type="GO" id="GO:0005739">
    <property type="term" value="C:mitochondrion"/>
    <property type="evidence" value="ECO:0007669"/>
    <property type="project" value="InterPro"/>
</dbReference>
<reference evidence="4" key="1">
    <citation type="submission" date="2025-08" db="UniProtKB">
        <authorList>
            <consortium name="RefSeq"/>
        </authorList>
    </citation>
    <scope>IDENTIFICATION</scope>
    <source>
        <tissue evidence="4">Blood</tissue>
    </source>
</reference>
<feature type="transmembrane region" description="Helical" evidence="1">
    <location>
        <begin position="178"/>
        <end position="197"/>
    </location>
</feature>
<dbReference type="Pfam" id="PF14965">
    <property type="entry name" value="BRI3BP"/>
    <property type="match status" value="1"/>
</dbReference>
<protein>
    <submittedName>
        <fullName evidence="4">BRI3-binding protein isoform X1</fullName>
    </submittedName>
</protein>
<dbReference type="Proteomes" id="UP000221080">
    <property type="component" value="Unplaced"/>
</dbReference>
<dbReference type="GeneID" id="108255483"/>
<evidence type="ECO:0000256" key="2">
    <source>
        <dbReference type="SAM" id="SignalP"/>
    </source>
</evidence>
<gene>
    <name evidence="4" type="primary">bri3bp</name>
</gene>
<organism evidence="3 4">
    <name type="scientific">Ictalurus punctatus</name>
    <name type="common">Channel catfish</name>
    <name type="synonym">Silurus punctatus</name>
    <dbReference type="NCBI Taxonomy" id="7998"/>
    <lineage>
        <taxon>Eukaryota</taxon>
        <taxon>Metazoa</taxon>
        <taxon>Chordata</taxon>
        <taxon>Craniata</taxon>
        <taxon>Vertebrata</taxon>
        <taxon>Euteleostomi</taxon>
        <taxon>Actinopterygii</taxon>
        <taxon>Neopterygii</taxon>
        <taxon>Teleostei</taxon>
        <taxon>Ostariophysi</taxon>
        <taxon>Siluriformes</taxon>
        <taxon>Ictaluridae</taxon>
        <taxon>Ictalurus</taxon>
    </lineage>
</organism>
<dbReference type="RefSeq" id="XP_047005922.1">
    <property type="nucleotide sequence ID" value="XM_047149966.2"/>
</dbReference>
<accession>A0A979EDI4</accession>
<keyword evidence="2" id="KW-0732">Signal</keyword>
<name>A0A979EDI4_ICTPU</name>
<dbReference type="InterPro" id="IPR033367">
    <property type="entry name" value="BRI3BP"/>
</dbReference>
<feature type="signal peptide" evidence="2">
    <location>
        <begin position="1"/>
        <end position="20"/>
    </location>
</feature>
<proteinExistence type="predicted"/>
<sequence length="245" mass="26797">MKTVTLALVLCCLLMAEAEAARSRKEWSGGSSGGGGGLKRAASGVYHSLSSVFGEDNIKALYKFFSRTNERFVHGVDSLLDTLWRSCTDLLDALGLESSTVSHYFSPSAMSSSPSRAVLLLGAVFLVYWFVSLVLGGVMLVLRAVLGRFFWAARVLFFALSCLYVLQKFEGDPEKAVLPLLVIMAVYFMTGPVSAYWRRQGVSTLEDKIDNLETQEYAGCVFIGIHMKCFCGPASHHLSLQCSTC</sequence>
<keyword evidence="1" id="KW-1133">Transmembrane helix</keyword>
<evidence type="ECO:0000256" key="1">
    <source>
        <dbReference type="SAM" id="Phobius"/>
    </source>
</evidence>
<dbReference type="OrthoDB" id="9889463at2759"/>
<dbReference type="AlphaFoldDB" id="A0A979EDI4"/>